<organism evidence="1 2">
    <name type="scientific">Oryzomicrobium terrae</name>
    <dbReference type="NCBI Taxonomy" id="1735038"/>
    <lineage>
        <taxon>Bacteria</taxon>
        <taxon>Pseudomonadati</taxon>
        <taxon>Pseudomonadota</taxon>
        <taxon>Betaproteobacteria</taxon>
        <taxon>Rhodocyclales</taxon>
        <taxon>Rhodocyclaceae</taxon>
        <taxon>Oryzomicrobium</taxon>
    </lineage>
</organism>
<dbReference type="Proteomes" id="UP000323671">
    <property type="component" value="Chromosome"/>
</dbReference>
<keyword evidence="1" id="KW-0808">Transferase</keyword>
<name>A0A5C1E4Q7_9RHOO</name>
<gene>
    <name evidence="1" type="primary">scrK</name>
    <name evidence="1" type="ORF">OTERR_00330</name>
</gene>
<dbReference type="PANTHER" id="PTHR18964">
    <property type="entry name" value="ROK (REPRESSOR, ORF, KINASE) FAMILY"/>
    <property type="match status" value="1"/>
</dbReference>
<sequence>MLRIGIDLGGTKIEAIALAPDGQVLARRRIATPQGDYPATVGAVAALVEDIEAHCHARATVGVGHPGALDHRGLIKNANSTCLIGHPLQRDLQTLLQREVRLANDANCFALSEAVDGAGQGATSVFGVILGTGVGGGIVINGEPLVGANGIAGEWGHMPLPLPGGDDLPLPPCYCGRAGCIETYLSGPGLAADHRRHTPRPPGPVLDAPSIVARASPTDGVTADPACAATLARYEERLARGLAQVINLLDPEVIVLGGGLSAIARLYENVPRQWLPHVFSNRVVTRLVPPVHGDSSGVRGAAWLWPLAD</sequence>
<dbReference type="InterPro" id="IPR049874">
    <property type="entry name" value="ROK_cs"/>
</dbReference>
<dbReference type="GO" id="GO:0004396">
    <property type="term" value="F:hexokinase activity"/>
    <property type="evidence" value="ECO:0007669"/>
    <property type="project" value="TreeGrafter"/>
</dbReference>
<dbReference type="InterPro" id="IPR000600">
    <property type="entry name" value="ROK"/>
</dbReference>
<evidence type="ECO:0000313" key="2">
    <source>
        <dbReference type="Proteomes" id="UP000323671"/>
    </source>
</evidence>
<dbReference type="SUPFAM" id="SSF53067">
    <property type="entry name" value="Actin-like ATPase domain"/>
    <property type="match status" value="1"/>
</dbReference>
<dbReference type="KEGG" id="otr:OTERR_00330"/>
<dbReference type="CDD" id="cd24066">
    <property type="entry name" value="ASKHA_NBD_ROK_EcFRK-like"/>
    <property type="match status" value="1"/>
</dbReference>
<dbReference type="PANTHER" id="PTHR18964:SF174">
    <property type="entry name" value="D-ALLOSE KINASE-RELATED"/>
    <property type="match status" value="1"/>
</dbReference>
<evidence type="ECO:0000313" key="1">
    <source>
        <dbReference type="EMBL" id="QEL63509.1"/>
    </source>
</evidence>
<dbReference type="Gene3D" id="3.30.420.40">
    <property type="match status" value="2"/>
</dbReference>
<dbReference type="EMBL" id="CP022579">
    <property type="protein sequence ID" value="QEL63509.1"/>
    <property type="molecule type" value="Genomic_DNA"/>
</dbReference>
<keyword evidence="2" id="KW-1185">Reference proteome</keyword>
<dbReference type="PROSITE" id="PS01125">
    <property type="entry name" value="ROK"/>
    <property type="match status" value="1"/>
</dbReference>
<protein>
    <submittedName>
        <fullName evidence="1">Fructokinase</fullName>
    </submittedName>
</protein>
<dbReference type="RefSeq" id="WP_149424495.1">
    <property type="nucleotide sequence ID" value="NZ_CP022579.1"/>
</dbReference>
<dbReference type="AlphaFoldDB" id="A0A5C1E4Q7"/>
<accession>A0A5C1E4Q7</accession>
<keyword evidence="1" id="KW-0418">Kinase</keyword>
<dbReference type="InterPro" id="IPR043129">
    <property type="entry name" value="ATPase_NBD"/>
</dbReference>
<dbReference type="Pfam" id="PF00480">
    <property type="entry name" value="ROK"/>
    <property type="match status" value="1"/>
</dbReference>
<proteinExistence type="predicted"/>
<reference evidence="1 2" key="1">
    <citation type="submission" date="2017-07" db="EMBL/GenBank/DDBJ databases">
        <title>Complete genome sequence of Oryzomicrobium terrae TPP412.</title>
        <authorList>
            <person name="Chiu L.-W."/>
            <person name="Lo K.-J."/>
            <person name="Tsai Y.-M."/>
            <person name="Lin S.-S."/>
            <person name="Kuo C.-H."/>
            <person name="Liu C.-T."/>
        </authorList>
    </citation>
    <scope>NUCLEOTIDE SEQUENCE [LARGE SCALE GENOMIC DNA]</scope>
    <source>
        <strain evidence="1 2">TPP412</strain>
    </source>
</reference>